<feature type="region of interest" description="Disordered" evidence="3">
    <location>
        <begin position="1"/>
        <end position="34"/>
    </location>
</feature>
<reference evidence="5 6" key="1">
    <citation type="submission" date="2024-01" db="EMBL/GenBank/DDBJ databases">
        <title>A draft genome for the cacao thread blight pathogen Marasmiellus scandens.</title>
        <authorList>
            <person name="Baruah I.K."/>
            <person name="Leung J."/>
            <person name="Bukari Y."/>
            <person name="Amoako-Attah I."/>
            <person name="Meinhardt L.W."/>
            <person name="Bailey B.A."/>
            <person name="Cohen S.P."/>
        </authorList>
    </citation>
    <scope>NUCLEOTIDE SEQUENCE [LARGE SCALE GENOMIC DNA]</scope>
    <source>
        <strain evidence="5 6">GH-19</strain>
    </source>
</reference>
<dbReference type="Gene3D" id="3.60.21.50">
    <property type="match status" value="1"/>
</dbReference>
<dbReference type="InterPro" id="IPR024826">
    <property type="entry name" value="DNA_pol_delta/II_ssu"/>
</dbReference>
<keyword evidence="6" id="KW-1185">Reference proteome</keyword>
<evidence type="ECO:0000313" key="5">
    <source>
        <dbReference type="EMBL" id="KAK7469006.1"/>
    </source>
</evidence>
<gene>
    <name evidence="5" type="primary">cdc1_1</name>
    <name evidence="5" type="ORF">VKT23_003502</name>
</gene>
<comment type="similarity">
    <text evidence="1">Belongs to the DNA polymerase delta/II small subunit family.</text>
</comment>
<proteinExistence type="inferred from homology"/>
<dbReference type="Proteomes" id="UP001498398">
    <property type="component" value="Unassembled WGS sequence"/>
</dbReference>
<feature type="region of interest" description="Disordered" evidence="3">
    <location>
        <begin position="251"/>
        <end position="277"/>
    </location>
</feature>
<dbReference type="EMBL" id="JBANRG010000003">
    <property type="protein sequence ID" value="KAK7469006.1"/>
    <property type="molecule type" value="Genomic_DNA"/>
</dbReference>
<protein>
    <submittedName>
        <fullName evidence="5">DNA polymerase delta small subunit Cdc1</fullName>
    </submittedName>
</protein>
<evidence type="ECO:0000313" key="6">
    <source>
        <dbReference type="Proteomes" id="UP001498398"/>
    </source>
</evidence>
<accession>A0ABR1JXF9</accession>
<dbReference type="InterPro" id="IPR007185">
    <property type="entry name" value="DNA_pol_a/d/e_bsu"/>
</dbReference>
<organism evidence="5 6">
    <name type="scientific">Marasmiellus scandens</name>
    <dbReference type="NCBI Taxonomy" id="2682957"/>
    <lineage>
        <taxon>Eukaryota</taxon>
        <taxon>Fungi</taxon>
        <taxon>Dikarya</taxon>
        <taxon>Basidiomycota</taxon>
        <taxon>Agaricomycotina</taxon>
        <taxon>Agaricomycetes</taxon>
        <taxon>Agaricomycetidae</taxon>
        <taxon>Agaricales</taxon>
        <taxon>Marasmiineae</taxon>
        <taxon>Omphalotaceae</taxon>
        <taxon>Marasmiellus</taxon>
    </lineage>
</organism>
<evidence type="ECO:0000256" key="2">
    <source>
        <dbReference type="ARBA" id="ARBA00022705"/>
    </source>
</evidence>
<sequence>MVDYGFGGIPQPASSEKREDDDVEMAPPETDTKNDTYLAFVPGLSINLPSPSDARTQLLIKYLCGELATTGEDFIPPSQIPRLVVCGNSLAPVILTGKGEADADGIRRGIKEKKKMIGTRIAKGRLYGYDSTTFSPHPTRLLSSHFLDFTHVMPVHILPGEPDPAGTILPQQPFPKGMFGAVGAYDSLSCETNPAWLKVKEGKEKEKGNERTFLIHSGQPLNDMFKYLPVPPPNSTLPTLPSSTGPTSSFPFSFPSLNSSSQHSSNTPNSPSIPPNNLHALTKLSLMHSTLHWRHIAPTTPNTLWCHPYFDPINDDRYQCFQGQTEVYACA</sequence>
<feature type="domain" description="DNA polymerase alpha/delta/epsilon subunit B" evidence="4">
    <location>
        <begin position="67"/>
        <end position="309"/>
    </location>
</feature>
<dbReference type="PANTHER" id="PTHR10416:SF0">
    <property type="entry name" value="DNA POLYMERASE DELTA SUBUNIT 2"/>
    <property type="match status" value="1"/>
</dbReference>
<evidence type="ECO:0000256" key="3">
    <source>
        <dbReference type="SAM" id="MobiDB-lite"/>
    </source>
</evidence>
<feature type="compositionally biased region" description="Low complexity" evidence="3">
    <location>
        <begin position="251"/>
        <end position="270"/>
    </location>
</feature>
<name>A0ABR1JXF9_9AGAR</name>
<evidence type="ECO:0000256" key="1">
    <source>
        <dbReference type="ARBA" id="ARBA00006035"/>
    </source>
</evidence>
<comment type="caution">
    <text evidence="5">The sequence shown here is derived from an EMBL/GenBank/DDBJ whole genome shotgun (WGS) entry which is preliminary data.</text>
</comment>
<dbReference type="PANTHER" id="PTHR10416">
    <property type="entry name" value="DNA POLYMERASE DELTA SUBUNIT 2"/>
    <property type="match status" value="1"/>
</dbReference>
<dbReference type="Pfam" id="PF04042">
    <property type="entry name" value="DNA_pol_E_B"/>
    <property type="match status" value="1"/>
</dbReference>
<evidence type="ECO:0000259" key="4">
    <source>
        <dbReference type="Pfam" id="PF04042"/>
    </source>
</evidence>
<keyword evidence="2" id="KW-0235">DNA replication</keyword>